<dbReference type="EMBL" id="PXYX01000100">
    <property type="protein sequence ID" value="PSR21823.1"/>
    <property type="molecule type" value="Genomic_DNA"/>
</dbReference>
<name>A0A2T2WHW0_SULTH</name>
<protein>
    <submittedName>
        <fullName evidence="1">Uncharacterized protein</fullName>
    </submittedName>
</protein>
<reference evidence="1 2" key="1">
    <citation type="journal article" date="2014" name="BMC Genomics">
        <title>Comparison of environmental and isolate Sulfobacillus genomes reveals diverse carbon, sulfur, nitrogen, and hydrogen metabolisms.</title>
        <authorList>
            <person name="Justice N.B."/>
            <person name="Norman A."/>
            <person name="Brown C.T."/>
            <person name="Singh A."/>
            <person name="Thomas B.C."/>
            <person name="Banfield J.F."/>
        </authorList>
    </citation>
    <scope>NUCLEOTIDE SEQUENCE [LARGE SCALE GENOMIC DNA]</scope>
    <source>
        <strain evidence="1">AMDSBA5</strain>
    </source>
</reference>
<dbReference type="AlphaFoldDB" id="A0A2T2WHW0"/>
<gene>
    <name evidence="1" type="ORF">C7B47_17080</name>
</gene>
<accession>A0A2T2WHW0</accession>
<comment type="caution">
    <text evidence="1">The sequence shown here is derived from an EMBL/GenBank/DDBJ whole genome shotgun (WGS) entry which is preliminary data.</text>
</comment>
<evidence type="ECO:0000313" key="1">
    <source>
        <dbReference type="EMBL" id="PSR21823.1"/>
    </source>
</evidence>
<sequence length="89" mass="9611">MPLLERPACTACRHARRAPSPGYVGCVAWTRQWDGTDASLAALTHRVVGNVAVGFAGDAYPDTGTPTHWRNGVVLVDQTPVDCPHYVPR</sequence>
<dbReference type="Proteomes" id="UP000242705">
    <property type="component" value="Unassembled WGS sequence"/>
</dbReference>
<evidence type="ECO:0000313" key="2">
    <source>
        <dbReference type="Proteomes" id="UP000242705"/>
    </source>
</evidence>
<organism evidence="1 2">
    <name type="scientific">Sulfobacillus thermosulfidooxidans</name>
    <dbReference type="NCBI Taxonomy" id="28034"/>
    <lineage>
        <taxon>Bacteria</taxon>
        <taxon>Bacillati</taxon>
        <taxon>Bacillota</taxon>
        <taxon>Clostridia</taxon>
        <taxon>Eubacteriales</taxon>
        <taxon>Clostridiales Family XVII. Incertae Sedis</taxon>
        <taxon>Sulfobacillus</taxon>
    </lineage>
</organism>
<proteinExistence type="predicted"/>